<evidence type="ECO:0000313" key="9">
    <source>
        <dbReference type="EMBL" id="PXW90240.1"/>
    </source>
</evidence>
<dbReference type="OrthoDB" id="9780153at2"/>
<dbReference type="InterPro" id="IPR001789">
    <property type="entry name" value="Sig_transdc_resp-reg_receiver"/>
</dbReference>
<dbReference type="GO" id="GO:0005737">
    <property type="term" value="C:cytoplasm"/>
    <property type="evidence" value="ECO:0007669"/>
    <property type="project" value="UniProtKB-SubCell"/>
</dbReference>
<keyword evidence="3" id="KW-0805">Transcription regulation</keyword>
<accession>A0A2V3W872</accession>
<dbReference type="InterPro" id="IPR011006">
    <property type="entry name" value="CheY-like_superfamily"/>
</dbReference>
<dbReference type="SUPFAM" id="SSF52172">
    <property type="entry name" value="CheY-like"/>
    <property type="match status" value="1"/>
</dbReference>
<dbReference type="RefSeq" id="WP_110393516.1">
    <property type="nucleotide sequence ID" value="NZ_JBHUHB010000001.1"/>
</dbReference>
<dbReference type="InterPro" id="IPR000792">
    <property type="entry name" value="Tscrpt_reg_LuxR_C"/>
</dbReference>
<evidence type="ECO:0000256" key="1">
    <source>
        <dbReference type="ARBA" id="ARBA00004496"/>
    </source>
</evidence>
<gene>
    <name evidence="9" type="ORF">DFR56_101151</name>
</gene>
<evidence type="ECO:0000256" key="5">
    <source>
        <dbReference type="ARBA" id="ARBA00023163"/>
    </source>
</evidence>
<feature type="domain" description="HTH luxR-type" evidence="7">
    <location>
        <begin position="161"/>
        <end position="226"/>
    </location>
</feature>
<comment type="subcellular location">
    <subcellularLocation>
        <location evidence="1">Cytoplasm</location>
    </subcellularLocation>
</comment>
<dbReference type="InterPro" id="IPR058245">
    <property type="entry name" value="NreC/VraR/RcsB-like_REC"/>
</dbReference>
<keyword evidence="2 6" id="KW-0597">Phosphoprotein</keyword>
<dbReference type="SMART" id="SM00421">
    <property type="entry name" value="HTH_LUXR"/>
    <property type="match status" value="1"/>
</dbReference>
<proteinExistence type="predicted"/>
<protein>
    <submittedName>
        <fullName evidence="9">Two-component system response regulator DegU</fullName>
    </submittedName>
</protein>
<evidence type="ECO:0000313" key="10">
    <source>
        <dbReference type="Proteomes" id="UP000247978"/>
    </source>
</evidence>
<evidence type="ECO:0000259" key="7">
    <source>
        <dbReference type="PROSITE" id="PS50043"/>
    </source>
</evidence>
<dbReference type="PROSITE" id="PS50043">
    <property type="entry name" value="HTH_LUXR_2"/>
    <property type="match status" value="1"/>
</dbReference>
<evidence type="ECO:0000259" key="8">
    <source>
        <dbReference type="PROSITE" id="PS50110"/>
    </source>
</evidence>
<dbReference type="PRINTS" id="PR00038">
    <property type="entry name" value="HTHLUXR"/>
</dbReference>
<dbReference type="CDD" id="cd17535">
    <property type="entry name" value="REC_NarL-like"/>
    <property type="match status" value="1"/>
</dbReference>
<dbReference type="SUPFAM" id="SSF46894">
    <property type="entry name" value="C-terminal effector domain of the bipartite response regulators"/>
    <property type="match status" value="1"/>
</dbReference>
<dbReference type="Gene3D" id="3.40.50.2300">
    <property type="match status" value="1"/>
</dbReference>
<dbReference type="InterPro" id="IPR051015">
    <property type="entry name" value="EvgA-like"/>
</dbReference>
<evidence type="ECO:0000256" key="4">
    <source>
        <dbReference type="ARBA" id="ARBA00023125"/>
    </source>
</evidence>
<evidence type="ECO:0000256" key="6">
    <source>
        <dbReference type="PROSITE-ProRule" id="PRU00169"/>
    </source>
</evidence>
<dbReference type="EMBL" id="QJJQ01000001">
    <property type="protein sequence ID" value="PXW90240.1"/>
    <property type="molecule type" value="Genomic_DNA"/>
</dbReference>
<sequence>MHLSKRTISIVLIEKHTLFRQSIRKILELDAAFNVIAEGETRQDALQLVKKYRPNIILLDINSIKTNELIDIKTIKRIAPETKIVILSSQDDDNHMIVALKMGATGYVLKEMNSETFITAIKAVQLGRYWFHPHVTHLLIKEYYYLIRETFSTPINDDQKPIKPLDLFTTREYDVLKLLARGYSNKVIAEKLAITSYTVSSHVRNILKKSRANDRTHAVVKAIENGWVTIERKTESTGSD</sequence>
<dbReference type="PROSITE" id="PS50110">
    <property type="entry name" value="RESPONSE_REGULATORY"/>
    <property type="match status" value="1"/>
</dbReference>
<reference evidence="9 10" key="1">
    <citation type="submission" date="2018-05" db="EMBL/GenBank/DDBJ databases">
        <title>Genomic Encyclopedia of Type Strains, Phase IV (KMG-IV): sequencing the most valuable type-strain genomes for metagenomic binning, comparative biology and taxonomic classification.</title>
        <authorList>
            <person name="Goeker M."/>
        </authorList>
    </citation>
    <scope>NUCLEOTIDE SEQUENCE [LARGE SCALE GENOMIC DNA]</scope>
    <source>
        <strain evidence="9 10">DSM 28556</strain>
    </source>
</reference>
<evidence type="ECO:0000256" key="2">
    <source>
        <dbReference type="ARBA" id="ARBA00022553"/>
    </source>
</evidence>
<keyword evidence="10" id="KW-1185">Reference proteome</keyword>
<comment type="caution">
    <text evidence="9">The sequence shown here is derived from an EMBL/GenBank/DDBJ whole genome shotgun (WGS) entry which is preliminary data.</text>
</comment>
<dbReference type="PANTHER" id="PTHR45566">
    <property type="entry name" value="HTH-TYPE TRANSCRIPTIONAL REGULATOR YHJB-RELATED"/>
    <property type="match status" value="1"/>
</dbReference>
<dbReference type="Proteomes" id="UP000247978">
    <property type="component" value="Unassembled WGS sequence"/>
</dbReference>
<dbReference type="CDD" id="cd06170">
    <property type="entry name" value="LuxR_C_like"/>
    <property type="match status" value="1"/>
</dbReference>
<dbReference type="Pfam" id="PF00072">
    <property type="entry name" value="Response_reg"/>
    <property type="match status" value="1"/>
</dbReference>
<dbReference type="GO" id="GO:0006355">
    <property type="term" value="P:regulation of DNA-templated transcription"/>
    <property type="evidence" value="ECO:0007669"/>
    <property type="project" value="InterPro"/>
</dbReference>
<feature type="domain" description="Response regulatory" evidence="8">
    <location>
        <begin position="9"/>
        <end position="125"/>
    </location>
</feature>
<dbReference type="InterPro" id="IPR016032">
    <property type="entry name" value="Sig_transdc_resp-reg_C-effctor"/>
</dbReference>
<keyword evidence="5" id="KW-0804">Transcription</keyword>
<dbReference type="SMART" id="SM00448">
    <property type="entry name" value="REC"/>
    <property type="match status" value="1"/>
</dbReference>
<organism evidence="9 10">
    <name type="scientific">Pseudogracilibacillus auburnensis</name>
    <dbReference type="NCBI Taxonomy" id="1494959"/>
    <lineage>
        <taxon>Bacteria</taxon>
        <taxon>Bacillati</taxon>
        <taxon>Bacillota</taxon>
        <taxon>Bacilli</taxon>
        <taxon>Bacillales</taxon>
        <taxon>Bacillaceae</taxon>
        <taxon>Pseudogracilibacillus</taxon>
    </lineage>
</organism>
<name>A0A2V3W872_9BACI</name>
<dbReference type="AlphaFoldDB" id="A0A2V3W872"/>
<dbReference type="Pfam" id="PF00196">
    <property type="entry name" value="GerE"/>
    <property type="match status" value="1"/>
</dbReference>
<dbReference type="PANTHER" id="PTHR45566:SF2">
    <property type="entry name" value="NARL SUBFAMILY"/>
    <property type="match status" value="1"/>
</dbReference>
<keyword evidence="4" id="KW-0238">DNA-binding</keyword>
<dbReference type="GO" id="GO:0000160">
    <property type="term" value="P:phosphorelay signal transduction system"/>
    <property type="evidence" value="ECO:0007669"/>
    <property type="project" value="InterPro"/>
</dbReference>
<dbReference type="GO" id="GO:0003677">
    <property type="term" value="F:DNA binding"/>
    <property type="evidence" value="ECO:0007669"/>
    <property type="project" value="UniProtKB-KW"/>
</dbReference>
<feature type="modified residue" description="4-aspartylphosphate" evidence="6">
    <location>
        <position position="60"/>
    </location>
</feature>
<dbReference type="PROSITE" id="PS00622">
    <property type="entry name" value="HTH_LUXR_1"/>
    <property type="match status" value="1"/>
</dbReference>
<evidence type="ECO:0000256" key="3">
    <source>
        <dbReference type="ARBA" id="ARBA00023015"/>
    </source>
</evidence>